<dbReference type="InterPro" id="IPR036691">
    <property type="entry name" value="Endo/exonu/phosph_ase_sf"/>
</dbReference>
<name>A0A8T3BCM3_DENNO</name>
<sequence length="292" mass="33393">MSGLLFWNCRGAKKVEAALYLREAIKDHGVIFVGLLETRINNVENNQIMKLLADNWKFFMVPSVGLSGGLLILWRCDLADFTVVKHSSQMVVGNLKMINKGDWKIALVYGSTDVQERKFLWEDLGRQCDDDSPLIIGGDFNCILSQEEKRGGKKFKMNQGSKDFPSFMINNDLHLVNSMGPKYTWCNNKSGSNRIWEKLDRCLINSSAMNFLHLALVKHLPRFASVHCPLVMELFKPVNSVRKDIRYEEVWATYYGATALVKKIWEKKCSGNPAVILSKKCKKTLRALFFWS</sequence>
<dbReference type="GO" id="GO:0003824">
    <property type="term" value="F:catalytic activity"/>
    <property type="evidence" value="ECO:0007669"/>
    <property type="project" value="InterPro"/>
</dbReference>
<dbReference type="SUPFAM" id="SSF56219">
    <property type="entry name" value="DNase I-like"/>
    <property type="match status" value="1"/>
</dbReference>
<dbReference type="Gene3D" id="3.60.10.10">
    <property type="entry name" value="Endonuclease/exonuclease/phosphatase"/>
    <property type="match status" value="1"/>
</dbReference>
<dbReference type="SMR" id="A0A8T3BCM3"/>
<evidence type="ECO:0000313" key="2">
    <source>
        <dbReference type="EMBL" id="KAI0510829.1"/>
    </source>
</evidence>
<protein>
    <recommendedName>
        <fullName evidence="1">Endonuclease/exonuclease/phosphatase domain-containing protein</fullName>
    </recommendedName>
</protein>
<dbReference type="EMBL" id="JAGYWB010000009">
    <property type="protein sequence ID" value="KAI0510829.1"/>
    <property type="molecule type" value="Genomic_DNA"/>
</dbReference>
<reference evidence="2" key="1">
    <citation type="journal article" date="2022" name="Front. Genet.">
        <title>Chromosome-Scale Assembly of the Dendrobium nobile Genome Provides Insights Into the Molecular Mechanism of the Biosynthesis of the Medicinal Active Ingredient of Dendrobium.</title>
        <authorList>
            <person name="Xu Q."/>
            <person name="Niu S.-C."/>
            <person name="Li K.-L."/>
            <person name="Zheng P.-J."/>
            <person name="Zhang X.-J."/>
            <person name="Jia Y."/>
            <person name="Liu Y."/>
            <person name="Niu Y.-X."/>
            <person name="Yu L.-H."/>
            <person name="Chen D.-F."/>
            <person name="Zhang G.-Q."/>
        </authorList>
    </citation>
    <scope>NUCLEOTIDE SEQUENCE</scope>
    <source>
        <tissue evidence="2">Leaf</tissue>
    </source>
</reference>
<proteinExistence type="predicted"/>
<organism evidence="2 3">
    <name type="scientific">Dendrobium nobile</name>
    <name type="common">Orchid</name>
    <dbReference type="NCBI Taxonomy" id="94219"/>
    <lineage>
        <taxon>Eukaryota</taxon>
        <taxon>Viridiplantae</taxon>
        <taxon>Streptophyta</taxon>
        <taxon>Embryophyta</taxon>
        <taxon>Tracheophyta</taxon>
        <taxon>Spermatophyta</taxon>
        <taxon>Magnoliopsida</taxon>
        <taxon>Liliopsida</taxon>
        <taxon>Asparagales</taxon>
        <taxon>Orchidaceae</taxon>
        <taxon>Epidendroideae</taxon>
        <taxon>Malaxideae</taxon>
        <taxon>Dendrobiinae</taxon>
        <taxon>Dendrobium</taxon>
    </lineage>
</organism>
<dbReference type="PANTHER" id="PTHR33710:SF71">
    <property type="entry name" value="ENDONUCLEASE_EXONUCLEASE_PHOSPHATASE DOMAIN-CONTAINING PROTEIN"/>
    <property type="match status" value="1"/>
</dbReference>
<dbReference type="Proteomes" id="UP000829196">
    <property type="component" value="Unassembled WGS sequence"/>
</dbReference>
<gene>
    <name evidence="2" type="ORF">KFK09_011438</name>
</gene>
<dbReference type="AlphaFoldDB" id="A0A8T3BCM3"/>
<dbReference type="OrthoDB" id="748261at2759"/>
<feature type="domain" description="Endonuclease/exonuclease/phosphatase" evidence="1">
    <location>
        <begin position="6"/>
        <end position="159"/>
    </location>
</feature>
<evidence type="ECO:0000259" key="1">
    <source>
        <dbReference type="Pfam" id="PF03372"/>
    </source>
</evidence>
<dbReference type="InterPro" id="IPR005135">
    <property type="entry name" value="Endo/exonuclease/phosphatase"/>
</dbReference>
<comment type="caution">
    <text evidence="2">The sequence shown here is derived from an EMBL/GenBank/DDBJ whole genome shotgun (WGS) entry which is preliminary data.</text>
</comment>
<keyword evidence="3" id="KW-1185">Reference proteome</keyword>
<dbReference type="PANTHER" id="PTHR33710">
    <property type="entry name" value="BNAC02G09200D PROTEIN"/>
    <property type="match status" value="1"/>
</dbReference>
<accession>A0A8T3BCM3</accession>
<evidence type="ECO:0000313" key="3">
    <source>
        <dbReference type="Proteomes" id="UP000829196"/>
    </source>
</evidence>
<dbReference type="Pfam" id="PF03372">
    <property type="entry name" value="Exo_endo_phos"/>
    <property type="match status" value="1"/>
</dbReference>